<accession>A0ABV8GVL5</accession>
<evidence type="ECO:0000313" key="1">
    <source>
        <dbReference type="EMBL" id="MFC4016289.1"/>
    </source>
</evidence>
<dbReference type="Proteomes" id="UP001595851">
    <property type="component" value="Unassembled WGS sequence"/>
</dbReference>
<proteinExistence type="predicted"/>
<keyword evidence="2" id="KW-1185">Reference proteome</keyword>
<dbReference type="EMBL" id="JBHSBI010000068">
    <property type="protein sequence ID" value="MFC4016289.1"/>
    <property type="molecule type" value="Genomic_DNA"/>
</dbReference>
<evidence type="ECO:0008006" key="3">
    <source>
        <dbReference type="Google" id="ProtNLM"/>
    </source>
</evidence>
<name>A0ABV8GVL5_9ACTN</name>
<sequence>MRASVKNVGEKDGSYEAVLRVNGAEEQRRSGPLRAGRSAWVSFDLRRRPPGSYAVVLGPLTGRFTVER</sequence>
<comment type="caution">
    <text evidence="1">The sequence shown here is derived from an EMBL/GenBank/DDBJ whole genome shotgun (WGS) entry which is preliminary data.</text>
</comment>
<protein>
    <recommendedName>
        <fullName evidence="3">CARDB domain-containing protein</fullName>
    </recommendedName>
</protein>
<dbReference type="RefSeq" id="WP_379536080.1">
    <property type="nucleotide sequence ID" value="NZ_JBHSBI010000068.1"/>
</dbReference>
<evidence type="ECO:0000313" key="2">
    <source>
        <dbReference type="Proteomes" id="UP001595851"/>
    </source>
</evidence>
<gene>
    <name evidence="1" type="ORF">ACFOY2_54425</name>
</gene>
<organism evidence="1 2">
    <name type="scientific">Nonomuraea purpurea</name>
    <dbReference type="NCBI Taxonomy" id="1849276"/>
    <lineage>
        <taxon>Bacteria</taxon>
        <taxon>Bacillati</taxon>
        <taxon>Actinomycetota</taxon>
        <taxon>Actinomycetes</taxon>
        <taxon>Streptosporangiales</taxon>
        <taxon>Streptosporangiaceae</taxon>
        <taxon>Nonomuraea</taxon>
    </lineage>
</organism>
<reference evidence="2" key="1">
    <citation type="journal article" date="2019" name="Int. J. Syst. Evol. Microbiol.">
        <title>The Global Catalogue of Microorganisms (GCM) 10K type strain sequencing project: providing services to taxonomists for standard genome sequencing and annotation.</title>
        <authorList>
            <consortium name="The Broad Institute Genomics Platform"/>
            <consortium name="The Broad Institute Genome Sequencing Center for Infectious Disease"/>
            <person name="Wu L."/>
            <person name="Ma J."/>
        </authorList>
    </citation>
    <scope>NUCLEOTIDE SEQUENCE [LARGE SCALE GENOMIC DNA]</scope>
    <source>
        <strain evidence="2">TBRC 1276</strain>
    </source>
</reference>